<dbReference type="InterPro" id="IPR025962">
    <property type="entry name" value="SdpI/YhfL"/>
</dbReference>
<evidence type="ECO:0000313" key="3">
    <source>
        <dbReference type="Proteomes" id="UP001264335"/>
    </source>
</evidence>
<feature type="transmembrane region" description="Helical" evidence="1">
    <location>
        <begin position="61"/>
        <end position="79"/>
    </location>
</feature>
<dbReference type="AlphaFoldDB" id="A0ABD5F3R1"/>
<feature type="transmembrane region" description="Helical" evidence="1">
    <location>
        <begin position="6"/>
        <end position="24"/>
    </location>
</feature>
<evidence type="ECO:0000313" key="2">
    <source>
        <dbReference type="EMBL" id="MDT2513152.1"/>
    </source>
</evidence>
<dbReference type="EMBL" id="JARPWY010000005">
    <property type="protein sequence ID" value="MDT2513152.1"/>
    <property type="molecule type" value="Genomic_DNA"/>
</dbReference>
<gene>
    <name evidence="2" type="ORF">P7D79_02780</name>
</gene>
<dbReference type="Pfam" id="PF13630">
    <property type="entry name" value="SdpI"/>
    <property type="match status" value="1"/>
</dbReference>
<reference evidence="2 3" key="1">
    <citation type="submission" date="2023-03" db="EMBL/GenBank/DDBJ databases">
        <authorList>
            <person name="Shen W."/>
            <person name="Cai J."/>
        </authorList>
    </citation>
    <scope>NUCLEOTIDE SEQUENCE [LARGE SCALE GENOMIC DNA]</scope>
    <source>
        <strain evidence="2 3">Y2</strain>
    </source>
</reference>
<protein>
    <submittedName>
        <fullName evidence="2">SdpI family protein</fullName>
    </submittedName>
</protein>
<comment type="caution">
    <text evidence="2">The sequence shown here is derived from an EMBL/GenBank/DDBJ whole genome shotgun (WGS) entry which is preliminary data.</text>
</comment>
<organism evidence="2 3">
    <name type="scientific">Enterococcus avium</name>
    <name type="common">Streptococcus avium</name>
    <dbReference type="NCBI Taxonomy" id="33945"/>
    <lineage>
        <taxon>Bacteria</taxon>
        <taxon>Bacillati</taxon>
        <taxon>Bacillota</taxon>
        <taxon>Bacilli</taxon>
        <taxon>Lactobacillales</taxon>
        <taxon>Enterococcaceae</taxon>
        <taxon>Enterococcus</taxon>
    </lineage>
</organism>
<sequence>MVWLIGLLPSFVFLFVMPILETRFAKEDRFRTNSVYGFRSTKAVRNPTNWKKAQIAAKNSSFVFGAIQLLFTILSKIFLNWSDEMFLIGAAVSFFLLVGLQFFLVNSLLD</sequence>
<evidence type="ECO:0000256" key="1">
    <source>
        <dbReference type="SAM" id="Phobius"/>
    </source>
</evidence>
<dbReference type="Proteomes" id="UP001264335">
    <property type="component" value="Unassembled WGS sequence"/>
</dbReference>
<proteinExistence type="predicted"/>
<accession>A0ABD5F3R1</accession>
<keyword evidence="1" id="KW-0812">Transmembrane</keyword>
<keyword evidence="1" id="KW-1133">Transmembrane helix</keyword>
<feature type="transmembrane region" description="Helical" evidence="1">
    <location>
        <begin position="85"/>
        <end position="109"/>
    </location>
</feature>
<name>A0ABD5F3R1_ENTAV</name>
<dbReference type="RefSeq" id="WP_207486997.1">
    <property type="nucleotide sequence ID" value="NZ_JARPVY010000004.1"/>
</dbReference>
<keyword evidence="1" id="KW-0472">Membrane</keyword>